<reference evidence="3" key="1">
    <citation type="journal article" date="2015" name="ISME J.">
        <title>Draft Genome Sequence of Streptomyces incarnatus NRRL8089, which Produces the Nucleoside Antibiotic Sinefungin.</title>
        <authorList>
            <person name="Oshima K."/>
            <person name="Hattori M."/>
            <person name="Shimizu H."/>
            <person name="Fukuda K."/>
            <person name="Nemoto M."/>
            <person name="Inagaki K."/>
            <person name="Tamura T."/>
        </authorList>
    </citation>
    <scope>NUCLEOTIDE SEQUENCE</scope>
    <source>
        <strain evidence="3">FACHB-1375</strain>
    </source>
</reference>
<sequence>MKFHTDRIRALIAEIDNVLGKSKKSGLGWFKSGEEADRRRVLERVRNSLDMLQQEFASTSQVEISQTTELPLAGEMALVQAPSVDRLESLAIDSTQKKTPQEILQAVVEEMAYLRTFYERAKILTELTQQCQADLEVLQQKRQALRAEVEQLEQERQNYLSQQQAELKQKTSELLLETETSLPIQQSKLLSDEEAQPTANQIISPQIPNILSGEDLPLPYAGAELVKPNIQQWERSIQAKQQAEEANTDESASKESDSVNSDFNILDIVESSPPACRIEDAPQDREVAPAAANRYEIVQEEPDFGREMRSTDERDRIAAADDRQLVDLESADIVSFPQHSGEGTGETSGWESTDTIAALTDLIDETARLLGSDSLEDELLSEAISIEEIGESVLKSGDTEAESYLPASPEEDLLSTDRLEGKSNVDLWVGKNMLEQLSQDLSGLEGLDSPHVQEESDILQRRDNSEQSAIETTQPKATASANRVASSDNKDEDAPVEQETGSQTEAVLLNIDETANSSSDDREIEDLTPQTEDKYGAVGAEEIPCTIPEEILAEFDDLFGESLETDLKLPVAEPDSQIAQPSLSRPNQEEEVKKKVANAAELTLGEDWESRKVEQEQDEQDISTLATFDRGNEGNLDEADLEEKAETINFWQKLTPPPRIPFSKPSSFTPTPLPPLPPSPPPIWYLGIDFGTTGLSATLLNRLTRQIYQIAWSPAGQSDTSEQTFRLPAAVDDSGILLRNFKPLLKIGLPYYCAQSDRWEPVLQISSRDRVPLWQAKQALQALLTTLNPTKNEVGEDRELQIPNRDSHLEPEILNLELREGNSFLDVNSRYTIAAIGLEEETLHSALSQLAGTIVSCPAEWSEAYRFNVRESILGAGLVSSPDRICFVEEAIATFLAALSNSPYTEGDEKSELPSTNDSRQQINRKLTWRGSTVILHTGAITTELALVDLPKNIEDLTYADFTLRSFPYAGSYLDQDIICQLLLNPETISLLSIPESLLSKNLDLPLAGEPDLPTRYLWQQRLESTPFGKNLLASAQYAKHVLLHQESFTLEIGENRWVLRRQDLENRVFAPFIQRLNRELNTLLAVLGIPVEAIEQVICTGGTALLPSVTDWLRQKLPNATLIKDEGGGIKNRVNHSGRVALGLASLPLYTQVFDRFKQQYSEYFLLAELLRVFGEKPLPVGRIFQLLERRGINTQACQGRLLALLEGELPIGVVPSLMDADLLTQESWQNPVYQALTARKLFYKEDNHTYWLNSEQGDRLRLYLKALLEQTHQKLEEPYAVYWLAPTDNTDT</sequence>
<dbReference type="Gene3D" id="3.30.420.40">
    <property type="match status" value="2"/>
</dbReference>
<accession>A0A926VH31</accession>
<dbReference type="PANTHER" id="PTHR42749:SF1">
    <property type="entry name" value="CELL SHAPE-DETERMINING PROTEIN MREB"/>
    <property type="match status" value="1"/>
</dbReference>
<dbReference type="EMBL" id="JACJPW010000064">
    <property type="protein sequence ID" value="MBD2183775.1"/>
    <property type="molecule type" value="Genomic_DNA"/>
</dbReference>
<proteinExistence type="predicted"/>
<feature type="region of interest" description="Disordered" evidence="2">
    <location>
        <begin position="444"/>
        <end position="534"/>
    </location>
</feature>
<reference evidence="3" key="2">
    <citation type="submission" date="2020-08" db="EMBL/GenBank/DDBJ databases">
        <authorList>
            <person name="Chen M."/>
            <person name="Teng W."/>
            <person name="Zhao L."/>
            <person name="Hu C."/>
            <person name="Zhou Y."/>
            <person name="Han B."/>
            <person name="Song L."/>
            <person name="Shu W."/>
        </authorList>
    </citation>
    <scope>NUCLEOTIDE SEQUENCE</scope>
    <source>
        <strain evidence="3">FACHB-1375</strain>
    </source>
</reference>
<dbReference type="PANTHER" id="PTHR42749">
    <property type="entry name" value="CELL SHAPE-DETERMINING PROTEIN MREB"/>
    <property type="match status" value="1"/>
</dbReference>
<dbReference type="InterPro" id="IPR043129">
    <property type="entry name" value="ATPase_NBD"/>
</dbReference>
<keyword evidence="4" id="KW-1185">Reference proteome</keyword>
<evidence type="ECO:0000256" key="2">
    <source>
        <dbReference type="SAM" id="MobiDB-lite"/>
    </source>
</evidence>
<feature type="region of interest" description="Disordered" evidence="2">
    <location>
        <begin position="572"/>
        <end position="592"/>
    </location>
</feature>
<feature type="coiled-coil region" evidence="1">
    <location>
        <begin position="128"/>
        <end position="169"/>
    </location>
</feature>
<evidence type="ECO:0000256" key="1">
    <source>
        <dbReference type="SAM" id="Coils"/>
    </source>
</evidence>
<dbReference type="RefSeq" id="WP_190468822.1">
    <property type="nucleotide sequence ID" value="NZ_JACJPW010000064.1"/>
</dbReference>
<dbReference type="Gene3D" id="3.90.640.10">
    <property type="entry name" value="Actin, Chain A, domain 4"/>
    <property type="match status" value="1"/>
</dbReference>
<name>A0A926VH31_9CYAN</name>
<gene>
    <name evidence="3" type="ORF">H6G03_22370</name>
</gene>
<feature type="region of interest" description="Disordered" evidence="2">
    <location>
        <begin position="331"/>
        <end position="352"/>
    </location>
</feature>
<evidence type="ECO:0000313" key="3">
    <source>
        <dbReference type="EMBL" id="MBD2183775.1"/>
    </source>
</evidence>
<feature type="compositionally biased region" description="Polar residues" evidence="2">
    <location>
        <begin position="577"/>
        <end position="586"/>
    </location>
</feature>
<evidence type="ECO:0000313" key="4">
    <source>
        <dbReference type="Proteomes" id="UP000641646"/>
    </source>
</evidence>
<protein>
    <submittedName>
        <fullName evidence="3">Uncharacterized protein</fullName>
    </submittedName>
</protein>
<feature type="compositionally biased region" description="Basic and acidic residues" evidence="2">
    <location>
        <begin position="451"/>
        <end position="465"/>
    </location>
</feature>
<dbReference type="SUPFAM" id="SSF53067">
    <property type="entry name" value="Actin-like ATPase domain"/>
    <property type="match status" value="1"/>
</dbReference>
<feature type="region of interest" description="Disordered" evidence="2">
    <location>
        <begin position="237"/>
        <end position="260"/>
    </location>
</feature>
<feature type="compositionally biased region" description="Polar residues" evidence="2">
    <location>
        <begin position="466"/>
        <end position="487"/>
    </location>
</feature>
<comment type="caution">
    <text evidence="3">The sequence shown here is derived from an EMBL/GenBank/DDBJ whole genome shotgun (WGS) entry which is preliminary data.</text>
</comment>
<dbReference type="Proteomes" id="UP000641646">
    <property type="component" value="Unassembled WGS sequence"/>
</dbReference>
<keyword evidence="1" id="KW-0175">Coiled coil</keyword>
<organism evidence="3 4">
    <name type="scientific">Aerosakkonema funiforme FACHB-1375</name>
    <dbReference type="NCBI Taxonomy" id="2949571"/>
    <lineage>
        <taxon>Bacteria</taxon>
        <taxon>Bacillati</taxon>
        <taxon>Cyanobacteriota</taxon>
        <taxon>Cyanophyceae</taxon>
        <taxon>Oscillatoriophycideae</taxon>
        <taxon>Aerosakkonematales</taxon>
        <taxon>Aerosakkonemataceae</taxon>
        <taxon>Aerosakkonema</taxon>
    </lineage>
</organism>